<name>A0A150J241_9EURY</name>
<reference evidence="1 2" key="1">
    <citation type="journal article" date="2016" name="ISME J.">
        <title>Chasing the elusive Euryarchaeota class WSA2: genomes reveal a uniquely fastidious methyl-reducing methanogen.</title>
        <authorList>
            <person name="Nobu M.K."/>
            <person name="Narihiro T."/>
            <person name="Kuroda K."/>
            <person name="Mei R."/>
            <person name="Liu W.T."/>
        </authorList>
    </citation>
    <scope>NUCLEOTIDE SEQUENCE [LARGE SCALE GENOMIC DNA]</scope>
    <source>
        <strain evidence="1">U1lsi0528_Bin055</strain>
    </source>
</reference>
<dbReference type="InterPro" id="IPR036583">
    <property type="entry name" value="23S_rRNA_IVS_sf"/>
</dbReference>
<accession>A0A150J241</accession>
<dbReference type="PATRIC" id="fig|1705409.3.peg.1400"/>
<dbReference type="NCBIfam" id="NF008911">
    <property type="entry name" value="PRK12275.1-2"/>
    <property type="match status" value="1"/>
</dbReference>
<dbReference type="PANTHER" id="PTHR38471">
    <property type="entry name" value="FOUR HELIX BUNDLE PROTEIN"/>
    <property type="match status" value="1"/>
</dbReference>
<dbReference type="CDD" id="cd16377">
    <property type="entry name" value="23S_rRNA_IVP_like"/>
    <property type="match status" value="1"/>
</dbReference>
<dbReference type="PANTHER" id="PTHR38471:SF2">
    <property type="entry name" value="FOUR HELIX BUNDLE PROTEIN"/>
    <property type="match status" value="1"/>
</dbReference>
<organism evidence="1 2">
    <name type="scientific">Candidatus Methanofastidiosum methylothiophilum</name>
    <dbReference type="NCBI Taxonomy" id="1705564"/>
    <lineage>
        <taxon>Archaea</taxon>
        <taxon>Methanobacteriati</taxon>
        <taxon>Methanobacteriota</taxon>
        <taxon>Stenosarchaea group</taxon>
        <taxon>Candidatus Methanofastidiosia</taxon>
        <taxon>Candidatus Methanofastidiosales</taxon>
        <taxon>Candidatus Methanofastidiosaceae</taxon>
        <taxon>Candidatus Methanofastidiosum</taxon>
    </lineage>
</organism>
<dbReference type="Pfam" id="PF05635">
    <property type="entry name" value="23S_rRNA_IVP"/>
    <property type="match status" value="1"/>
</dbReference>
<protein>
    <recommendedName>
        <fullName evidence="3">Four helix bundle protein</fullName>
    </recommendedName>
</protein>
<evidence type="ECO:0000313" key="1">
    <source>
        <dbReference type="EMBL" id="KYC51208.1"/>
    </source>
</evidence>
<dbReference type="SUPFAM" id="SSF158446">
    <property type="entry name" value="IVS-encoded protein-like"/>
    <property type="match status" value="1"/>
</dbReference>
<gene>
    <name evidence="1" type="ORF">AMQ22_01344</name>
</gene>
<evidence type="ECO:0008006" key="3">
    <source>
        <dbReference type="Google" id="ProtNLM"/>
    </source>
</evidence>
<dbReference type="Gene3D" id="1.20.1440.60">
    <property type="entry name" value="23S rRNA-intervening sequence"/>
    <property type="match status" value="1"/>
</dbReference>
<dbReference type="NCBIfam" id="TIGR02436">
    <property type="entry name" value="four helix bundle protein"/>
    <property type="match status" value="1"/>
</dbReference>
<dbReference type="AlphaFoldDB" id="A0A150J241"/>
<comment type="caution">
    <text evidence="1">The sequence shown here is derived from an EMBL/GenBank/DDBJ whole genome shotgun (WGS) entry which is preliminary data.</text>
</comment>
<sequence length="126" mass="14214">MTISSYRDLEVWKRAMSLVTDVYRVTQAFPKDEMYGLTSQARRAASSVPANIAEGWGRNMTGECVQFLRIARGSLLELETHITIAENLGYVSHEASSQVGNRTEEIGKMLYALIASVQRRSRSRRD</sequence>
<dbReference type="Proteomes" id="UP000075398">
    <property type="component" value="Unassembled WGS sequence"/>
</dbReference>
<dbReference type="InterPro" id="IPR012657">
    <property type="entry name" value="23S_rRNA-intervening_sequence"/>
</dbReference>
<dbReference type="EMBL" id="LNGC01000062">
    <property type="protein sequence ID" value="KYC51208.1"/>
    <property type="molecule type" value="Genomic_DNA"/>
</dbReference>
<evidence type="ECO:0000313" key="2">
    <source>
        <dbReference type="Proteomes" id="UP000075398"/>
    </source>
</evidence>
<proteinExistence type="predicted"/>